<dbReference type="Gene3D" id="3.30.420.10">
    <property type="entry name" value="Ribonuclease H-like superfamily/Ribonuclease H"/>
    <property type="match status" value="1"/>
</dbReference>
<dbReference type="PANTHER" id="PTHR33116">
    <property type="entry name" value="REVERSE TRANSCRIPTASE ZINC-BINDING DOMAIN-CONTAINING PROTEIN-RELATED-RELATED"/>
    <property type="match status" value="1"/>
</dbReference>
<comment type="caution">
    <text evidence="3">The sequence shown here is derived from an EMBL/GenBank/DDBJ whole genome shotgun (WGS) entry which is preliminary data.</text>
</comment>
<dbReference type="InterPro" id="IPR044730">
    <property type="entry name" value="RNase_H-like_dom_plant"/>
</dbReference>
<name>A0A6D2L4T0_9BRAS</name>
<dbReference type="Pfam" id="PF13966">
    <property type="entry name" value="zf-RVT"/>
    <property type="match status" value="1"/>
</dbReference>
<evidence type="ECO:0008006" key="5">
    <source>
        <dbReference type="Google" id="ProtNLM"/>
    </source>
</evidence>
<dbReference type="CDD" id="cd06222">
    <property type="entry name" value="RNase_H_like"/>
    <property type="match status" value="1"/>
</dbReference>
<keyword evidence="4" id="KW-1185">Reference proteome</keyword>
<dbReference type="OrthoDB" id="1112108at2759"/>
<sequence length="641" mass="72748">MINLQKSSITFLRKTPEDIRTRVKTTLGIEKEKGHGKYLGLPESFGRRKKDLFTMIVDRIRQRLINYSSRFLSAAGKLTMLKSVLSAIPTYTMFCFKLPVGLCKRIQSTLTRFWWDAKPEKKKMCWVSWGKLTQSKKMGGLGFREIRSFDDGLLAKINWRILQSPNCLLRGKYCHKQDFLSIPITSNSSHGWRGILIGRDLLKNQLGRVIGNGEETSLSDDPWLSLDHSTKPFGPPNLHDQTMKVSALLNDHTKEWDKVKIQETIPHYMKEILAIRPSRQGAPDSFIWLPTKSGEYSVQTGYHIAMAMMTDPDLQQEQPQINWMQDIWLAKCSPKMKVFLWKVVQEAIPLGENLLNRGLIDNACCIHCGDLETTNHLFFHCKFSSKVWKLSPYSKPINPNHLQSFTATLTSSKSWICLPPTGIGAGTLFPWICWAIWKTRNLLLFENRRFTPADTVSKAISEAQEWQLAQYTKQTADRSPNQPNPPLSLPNTITCFTDGAWCKETGIGGFGWIFNNSEGSQMRRGQSVDRCVSSALVTEALAIRSALHQALEEGFTNLHVKSDARDLIRAINLQEQVKEIYGLLFDIHAIASMFTSIDFTFVPRSSNIVADSIAREAKSHLILHVASLRTGDPPCILWLSF</sequence>
<evidence type="ECO:0000259" key="1">
    <source>
        <dbReference type="Pfam" id="PF13456"/>
    </source>
</evidence>
<feature type="domain" description="RNase H type-1" evidence="1">
    <location>
        <begin position="497"/>
        <end position="617"/>
    </location>
</feature>
<organism evidence="3 4">
    <name type="scientific">Microthlaspi erraticum</name>
    <dbReference type="NCBI Taxonomy" id="1685480"/>
    <lineage>
        <taxon>Eukaryota</taxon>
        <taxon>Viridiplantae</taxon>
        <taxon>Streptophyta</taxon>
        <taxon>Embryophyta</taxon>
        <taxon>Tracheophyta</taxon>
        <taxon>Spermatophyta</taxon>
        <taxon>Magnoliopsida</taxon>
        <taxon>eudicotyledons</taxon>
        <taxon>Gunneridae</taxon>
        <taxon>Pentapetalae</taxon>
        <taxon>rosids</taxon>
        <taxon>malvids</taxon>
        <taxon>Brassicales</taxon>
        <taxon>Brassicaceae</taxon>
        <taxon>Coluteocarpeae</taxon>
        <taxon>Microthlaspi</taxon>
    </lineage>
</organism>
<reference evidence="3" key="1">
    <citation type="submission" date="2020-01" db="EMBL/GenBank/DDBJ databases">
        <authorList>
            <person name="Mishra B."/>
        </authorList>
    </citation>
    <scope>NUCLEOTIDE SEQUENCE [LARGE SCALE GENOMIC DNA]</scope>
</reference>
<feature type="domain" description="Reverse transcriptase zinc-binding" evidence="2">
    <location>
        <begin position="314"/>
        <end position="388"/>
    </location>
</feature>
<dbReference type="InterPro" id="IPR036397">
    <property type="entry name" value="RNaseH_sf"/>
</dbReference>
<dbReference type="AlphaFoldDB" id="A0A6D2L4T0"/>
<dbReference type="Pfam" id="PF13456">
    <property type="entry name" value="RVT_3"/>
    <property type="match status" value="1"/>
</dbReference>
<dbReference type="InterPro" id="IPR002156">
    <property type="entry name" value="RNaseH_domain"/>
</dbReference>
<dbReference type="InterPro" id="IPR012337">
    <property type="entry name" value="RNaseH-like_sf"/>
</dbReference>
<evidence type="ECO:0000313" key="4">
    <source>
        <dbReference type="Proteomes" id="UP000467841"/>
    </source>
</evidence>
<dbReference type="PANTHER" id="PTHR33116:SF86">
    <property type="entry name" value="REVERSE TRANSCRIPTASE DOMAIN-CONTAINING PROTEIN"/>
    <property type="match status" value="1"/>
</dbReference>
<gene>
    <name evidence="3" type="ORF">MERR_LOCUS48868</name>
</gene>
<dbReference type="InterPro" id="IPR026960">
    <property type="entry name" value="RVT-Znf"/>
</dbReference>
<dbReference type="GO" id="GO:0003676">
    <property type="term" value="F:nucleic acid binding"/>
    <property type="evidence" value="ECO:0007669"/>
    <property type="project" value="InterPro"/>
</dbReference>
<dbReference type="Proteomes" id="UP000467841">
    <property type="component" value="Unassembled WGS sequence"/>
</dbReference>
<dbReference type="SUPFAM" id="SSF53098">
    <property type="entry name" value="Ribonuclease H-like"/>
    <property type="match status" value="1"/>
</dbReference>
<proteinExistence type="predicted"/>
<accession>A0A6D2L4T0</accession>
<dbReference type="GO" id="GO:0004523">
    <property type="term" value="F:RNA-DNA hybrid ribonuclease activity"/>
    <property type="evidence" value="ECO:0007669"/>
    <property type="project" value="InterPro"/>
</dbReference>
<evidence type="ECO:0000259" key="2">
    <source>
        <dbReference type="Pfam" id="PF13966"/>
    </source>
</evidence>
<dbReference type="EMBL" id="CACVBM020001884">
    <property type="protein sequence ID" value="CAA7061632.1"/>
    <property type="molecule type" value="Genomic_DNA"/>
</dbReference>
<protein>
    <recommendedName>
        <fullName evidence="5">RNase H type-1 domain-containing protein</fullName>
    </recommendedName>
</protein>
<evidence type="ECO:0000313" key="3">
    <source>
        <dbReference type="EMBL" id="CAA7061632.1"/>
    </source>
</evidence>